<gene>
    <name evidence="2" type="ORF">BSI_29350</name>
</gene>
<dbReference type="SUPFAM" id="SSF53448">
    <property type="entry name" value="Nucleotide-diphospho-sugar transferases"/>
    <property type="match status" value="1"/>
</dbReference>
<evidence type="ECO:0000313" key="2">
    <source>
        <dbReference type="EMBL" id="ELS60535.1"/>
    </source>
</evidence>
<dbReference type="Gene3D" id="3.90.550.10">
    <property type="entry name" value="Spore Coat Polysaccharide Biosynthesis Protein SpsA, Chain A"/>
    <property type="match status" value="1"/>
</dbReference>
<proteinExistence type="predicted"/>
<reference evidence="2 3" key="1">
    <citation type="journal article" date="2014" name="Syst. Appl. Microbiol.">
        <title>Genomic insights into the taxonomic status of the three subspecies of Bacillus subtilis.</title>
        <authorList>
            <person name="Yi H."/>
            <person name="Chun J."/>
            <person name="Cha C.J."/>
        </authorList>
    </citation>
    <scope>NUCLEOTIDE SEQUENCE [LARGE SCALE GENOMIC DNA]</scope>
    <source>
        <strain evidence="2 3">KCTC 13429</strain>
    </source>
</reference>
<keyword evidence="3" id="KW-1185">Reference proteome</keyword>
<dbReference type="InterPro" id="IPR029044">
    <property type="entry name" value="Nucleotide-diphossugar_trans"/>
</dbReference>
<dbReference type="EMBL" id="AMXN01000005">
    <property type="protein sequence ID" value="ELS60535.1"/>
    <property type="molecule type" value="Genomic_DNA"/>
</dbReference>
<organism evidence="2 3">
    <name type="scientific">Bacillus inaquosorum KCTC 13429</name>
    <dbReference type="NCBI Taxonomy" id="1236548"/>
    <lineage>
        <taxon>Bacteria</taxon>
        <taxon>Bacillati</taxon>
        <taxon>Bacillota</taxon>
        <taxon>Bacilli</taxon>
        <taxon>Bacillales</taxon>
        <taxon>Bacillaceae</taxon>
        <taxon>Bacillus</taxon>
    </lineage>
</organism>
<dbReference type="Pfam" id="PF03407">
    <property type="entry name" value="Nucleotid_trans"/>
    <property type="match status" value="1"/>
</dbReference>
<dbReference type="Proteomes" id="UP000011182">
    <property type="component" value="Unassembled WGS sequence"/>
</dbReference>
<evidence type="ECO:0000313" key="3">
    <source>
        <dbReference type="Proteomes" id="UP000011182"/>
    </source>
</evidence>
<dbReference type="AlphaFoldDB" id="A0A9W5LGX3"/>
<name>A0A9W5LGX3_9BACI</name>
<sequence>MTVTSAYCTVLSKGRLYQAVALFKSLEQVDQDSPIFILCMDEDTHRVLQKLKMKQLNLVPVDALENETLLKLKETRDQSEYCWTMKPIFLQAVLNSNPELERVTYIDGDLFFYADPSPIFENQPDCSVLLSRGDIVIPSFEREQIDMLQRLLGRYNSGFISFKHNDAGTDCLEWWKERCLEECKNAPGEGKFGDQGYLDYMSELFPNVCDITTPGVNIGHWNYGQHTFSWEDGRIVLEDGSPLIFYHFSGYRIVSINEIKQIHETTRTDLPFVHELYQETLPHIIQHIKTLDPEFNGFASKDDNK</sequence>
<accession>A0A9W5LGX3</accession>
<evidence type="ECO:0000259" key="1">
    <source>
        <dbReference type="Pfam" id="PF03407"/>
    </source>
</evidence>
<comment type="caution">
    <text evidence="2">The sequence shown here is derived from an EMBL/GenBank/DDBJ whole genome shotgun (WGS) entry which is preliminary data.</text>
</comment>
<protein>
    <submittedName>
        <fullName evidence="2">Sporulation protein YfnF</fullName>
    </submittedName>
</protein>
<feature type="domain" description="Nucleotide-diphospho-sugar transferase" evidence="1">
    <location>
        <begin position="35"/>
        <end position="201"/>
    </location>
</feature>
<dbReference type="InterPro" id="IPR005069">
    <property type="entry name" value="Nucl-diP-sugar_transferase"/>
</dbReference>